<protein>
    <recommendedName>
        <fullName evidence="2">DUF7164 domain-containing protein</fullName>
    </recommendedName>
</protein>
<keyword evidence="4" id="KW-1185">Reference proteome</keyword>
<dbReference type="Proteomes" id="UP000186922">
    <property type="component" value="Unassembled WGS sequence"/>
</dbReference>
<keyword evidence="1" id="KW-1133">Transmembrane helix</keyword>
<comment type="caution">
    <text evidence="3">The sequence shown here is derived from an EMBL/GenBank/DDBJ whole genome shotgun (WGS) entry which is preliminary data.</text>
</comment>
<reference evidence="3 4" key="1">
    <citation type="journal article" date="2016" name="Nat. Commun.">
        <title>Extremotolerant tardigrade genome and improved radiotolerance of human cultured cells by tardigrade-unique protein.</title>
        <authorList>
            <person name="Hashimoto T."/>
            <person name="Horikawa D.D."/>
            <person name="Saito Y."/>
            <person name="Kuwahara H."/>
            <person name="Kozuka-Hata H."/>
            <person name="Shin-I T."/>
            <person name="Minakuchi Y."/>
            <person name="Ohishi K."/>
            <person name="Motoyama A."/>
            <person name="Aizu T."/>
            <person name="Enomoto A."/>
            <person name="Kondo K."/>
            <person name="Tanaka S."/>
            <person name="Hara Y."/>
            <person name="Koshikawa S."/>
            <person name="Sagara H."/>
            <person name="Miura T."/>
            <person name="Yokobori S."/>
            <person name="Miyagawa K."/>
            <person name="Suzuki Y."/>
            <person name="Kubo T."/>
            <person name="Oyama M."/>
            <person name="Kohara Y."/>
            <person name="Fujiyama A."/>
            <person name="Arakawa K."/>
            <person name="Katayama T."/>
            <person name="Toyoda A."/>
            <person name="Kunieda T."/>
        </authorList>
    </citation>
    <scope>NUCLEOTIDE SEQUENCE [LARGE SCALE GENOMIC DNA]</scope>
    <source>
        <strain evidence="3 4">YOKOZUNA-1</strain>
    </source>
</reference>
<feature type="domain" description="DUF7164" evidence="2">
    <location>
        <begin position="91"/>
        <end position="342"/>
    </location>
</feature>
<dbReference type="OrthoDB" id="330499at2759"/>
<evidence type="ECO:0000313" key="3">
    <source>
        <dbReference type="EMBL" id="GAV08735.1"/>
    </source>
</evidence>
<keyword evidence="1" id="KW-0472">Membrane</keyword>
<dbReference type="STRING" id="947166.A0A1D1W5J0"/>
<dbReference type="EMBL" id="BDGG01000018">
    <property type="protein sequence ID" value="GAV08735.1"/>
    <property type="molecule type" value="Genomic_DNA"/>
</dbReference>
<evidence type="ECO:0000259" key="2">
    <source>
        <dbReference type="Pfam" id="PF23741"/>
    </source>
</evidence>
<sequence length="348" mass="39170">MWKPLQNTKSVTLVQGCLFAITAFIILMTVVAYHSYLVYRVRISGPRTTPPEAVLSDFSVPPCLFGDLPSARQQPVLRVVVVVYFSIPQKKYERNLQEQMKEYPYLDSIYPLVEHSSSYSKYDFVVRSDLDVFFTPAFAGWIPPNCAFVTGNGGYSDTFNMEKLAHVASYSGIHFNASVRNVGSTWIGTPQLVAKVAERTVHWMVHLSRIEFSPKQRTIAWWGGAPLWMEWHYGVLSMYGGHLAVNEVLESGKRHPYLKLDLDHPTTSSASCTVDGPLHLHTYQSNVYFSKSEFNNRKYVGASALPAFLNSTRCDYAAYLAADSLVMTSVGLAERLRSAKLTTLQKRV</sequence>
<name>A0A1D1W5J0_RAMVA</name>
<accession>A0A1D1W5J0</accession>
<dbReference type="InterPro" id="IPR055588">
    <property type="entry name" value="DUF7164"/>
</dbReference>
<gene>
    <name evidence="3" type="primary">RvY_18389</name>
    <name evidence="3" type="synonym">RvY_18389.2</name>
    <name evidence="3" type="ORF">RvY_18389-2</name>
</gene>
<evidence type="ECO:0000313" key="4">
    <source>
        <dbReference type="Proteomes" id="UP000186922"/>
    </source>
</evidence>
<keyword evidence="1" id="KW-0812">Transmembrane</keyword>
<organism evidence="3 4">
    <name type="scientific">Ramazzottius varieornatus</name>
    <name type="common">Water bear</name>
    <name type="synonym">Tardigrade</name>
    <dbReference type="NCBI Taxonomy" id="947166"/>
    <lineage>
        <taxon>Eukaryota</taxon>
        <taxon>Metazoa</taxon>
        <taxon>Ecdysozoa</taxon>
        <taxon>Tardigrada</taxon>
        <taxon>Eutardigrada</taxon>
        <taxon>Parachela</taxon>
        <taxon>Hypsibioidea</taxon>
        <taxon>Ramazzottiidae</taxon>
        <taxon>Ramazzottius</taxon>
    </lineage>
</organism>
<feature type="transmembrane region" description="Helical" evidence="1">
    <location>
        <begin position="12"/>
        <end position="33"/>
    </location>
</feature>
<dbReference type="Pfam" id="PF23741">
    <property type="entry name" value="DUF7164"/>
    <property type="match status" value="1"/>
</dbReference>
<evidence type="ECO:0000256" key="1">
    <source>
        <dbReference type="SAM" id="Phobius"/>
    </source>
</evidence>
<proteinExistence type="predicted"/>
<dbReference type="AlphaFoldDB" id="A0A1D1W5J0"/>